<keyword evidence="2" id="KW-1133">Transmembrane helix</keyword>
<evidence type="ECO:0000313" key="3">
    <source>
        <dbReference type="EMBL" id="PKC57028.1"/>
    </source>
</evidence>
<feature type="compositionally biased region" description="Polar residues" evidence="1">
    <location>
        <begin position="70"/>
        <end position="90"/>
    </location>
</feature>
<sequence length="120" mass="12999">MAKKDNKNAGNLTEVLPSTKINEIIIIKTLVLIFLTLIMNTQIKIITILPSTPVYLMKKDFVADSAADTGGSNITPSQQKNTDNTSSTPFKDSVAPTAPGSNMFGTDMSMYAPKDKETFP</sequence>
<feature type="transmembrane region" description="Helical" evidence="2">
    <location>
        <begin position="21"/>
        <end position="39"/>
    </location>
</feature>
<organism evidence="3 4">
    <name type="scientific">Rhizophagus irregularis</name>
    <dbReference type="NCBI Taxonomy" id="588596"/>
    <lineage>
        <taxon>Eukaryota</taxon>
        <taxon>Fungi</taxon>
        <taxon>Fungi incertae sedis</taxon>
        <taxon>Mucoromycota</taxon>
        <taxon>Glomeromycotina</taxon>
        <taxon>Glomeromycetes</taxon>
        <taxon>Glomerales</taxon>
        <taxon>Glomeraceae</taxon>
        <taxon>Rhizophagus</taxon>
    </lineage>
</organism>
<protein>
    <submittedName>
        <fullName evidence="3">Uncharacterized protein</fullName>
    </submittedName>
</protein>
<dbReference type="EMBL" id="LLXH01001948">
    <property type="protein sequence ID" value="PKC57028.1"/>
    <property type="molecule type" value="Genomic_DNA"/>
</dbReference>
<keyword evidence="2" id="KW-0812">Transmembrane</keyword>
<evidence type="ECO:0000313" key="4">
    <source>
        <dbReference type="Proteomes" id="UP000232688"/>
    </source>
</evidence>
<reference evidence="3 4" key="1">
    <citation type="submission" date="2017-10" db="EMBL/GenBank/DDBJ databases">
        <title>Extensive intraspecific genome diversity in a model arbuscular mycorrhizal fungus.</title>
        <authorList>
            <person name="Chen E.C.H."/>
            <person name="Morin E."/>
            <person name="Baudet D."/>
            <person name="Noel J."/>
            <person name="Ndikumana S."/>
            <person name="Charron P."/>
            <person name="St-Onge C."/>
            <person name="Giorgi J."/>
            <person name="Grigoriev I.V."/>
            <person name="Roux C."/>
            <person name="Martin F.M."/>
            <person name="Corradi N."/>
        </authorList>
    </citation>
    <scope>NUCLEOTIDE SEQUENCE [LARGE SCALE GENOMIC DNA]</scope>
    <source>
        <strain evidence="3 4">A1</strain>
    </source>
</reference>
<feature type="region of interest" description="Disordered" evidence="1">
    <location>
        <begin position="67"/>
        <end position="120"/>
    </location>
</feature>
<dbReference type="AlphaFoldDB" id="A0A2N0R151"/>
<name>A0A2N0R151_9GLOM</name>
<evidence type="ECO:0000256" key="1">
    <source>
        <dbReference type="SAM" id="MobiDB-lite"/>
    </source>
</evidence>
<dbReference type="VEuPathDB" id="FungiDB:RhiirA1_473127"/>
<gene>
    <name evidence="3" type="ORF">RhiirA1_473127</name>
</gene>
<evidence type="ECO:0000256" key="2">
    <source>
        <dbReference type="SAM" id="Phobius"/>
    </source>
</evidence>
<comment type="caution">
    <text evidence="3">The sequence shown here is derived from an EMBL/GenBank/DDBJ whole genome shotgun (WGS) entry which is preliminary data.</text>
</comment>
<dbReference type="Proteomes" id="UP000232688">
    <property type="component" value="Unassembled WGS sequence"/>
</dbReference>
<keyword evidence="2" id="KW-0472">Membrane</keyword>
<proteinExistence type="predicted"/>
<accession>A0A2N0R151</accession>
<reference evidence="3 4" key="2">
    <citation type="submission" date="2017-10" db="EMBL/GenBank/DDBJ databases">
        <title>Genome analyses suggest a sexual origin of heterokaryosis in a supposedly ancient asexual fungus.</title>
        <authorList>
            <person name="Corradi N."/>
            <person name="Sedzielewska K."/>
            <person name="Noel J."/>
            <person name="Charron P."/>
            <person name="Farinelli L."/>
            <person name="Marton T."/>
            <person name="Kruger M."/>
            <person name="Pelin A."/>
            <person name="Brachmann A."/>
            <person name="Corradi N."/>
        </authorList>
    </citation>
    <scope>NUCLEOTIDE SEQUENCE [LARGE SCALE GENOMIC DNA]</scope>
    <source>
        <strain evidence="3 4">A1</strain>
    </source>
</reference>
<dbReference type="VEuPathDB" id="FungiDB:RhiirFUN_008816"/>